<evidence type="ECO:0000256" key="4">
    <source>
        <dbReference type="ARBA" id="ARBA00022692"/>
    </source>
</evidence>
<evidence type="ECO:0000259" key="8">
    <source>
        <dbReference type="Pfam" id="PF02397"/>
    </source>
</evidence>
<keyword evidence="4 7" id="KW-0812">Transmembrane</keyword>
<feature type="transmembrane region" description="Helical" evidence="7">
    <location>
        <begin position="316"/>
        <end position="336"/>
    </location>
</feature>
<dbReference type="PANTHER" id="PTHR30576">
    <property type="entry name" value="COLANIC BIOSYNTHESIS UDP-GLUCOSE LIPID CARRIER TRANSFERASE"/>
    <property type="match status" value="1"/>
</dbReference>
<sequence>MSISLNRAAAAVALLDVDLAGARVPALPRQRLRGWQRVQLASVLSADVVAVVASYALGRDLFARDPSFGTVRDLLALPAAWLVLAALNGAYDLRAMGTGVLDHKRVLNAGLHLVALVGLASTLPDAHSLREVLPLVAAAPVAVLVARHVCRMALSIARRRGLAVRRVLVIGEPSAAFPLASRLERTPSSGLQVVGVCSTAGIDRRAGREPGPGSERRRNAPPRVLGTLESAALLARREAVDVVAVAHSPGLSSEALRDLSWQLEESHVEMLVAPALVDVAGPRITVEPVAGLPLLHIAKPEFSTLRRVVKGTGDRVLALLGLLALSPLLLVVAVMVRRDSPGPVLFRQPRVGQGGHEFPMLKFRSMYVDAEARLEEVRVLNQHGEGPLFKSKDDPRVTRVGAFLRRWSIDELPQLINVLRGEMSLVGPRPPLPREVAAYDQPSIFRRLMVKPGLTGLWQVSGRADLSWQEAVRLDLYYVENWSPALDASILWRTLGAVTKGSGAY</sequence>
<protein>
    <submittedName>
        <fullName evidence="9">Exopolysaccharide biosynthesis polyprenyl glycosylphosphotransferase</fullName>
    </submittedName>
</protein>
<dbReference type="OrthoDB" id="9808602at2"/>
<organism evidence="9 10">
    <name type="scientific">Motilibacter peucedani</name>
    <dbReference type="NCBI Taxonomy" id="598650"/>
    <lineage>
        <taxon>Bacteria</taxon>
        <taxon>Bacillati</taxon>
        <taxon>Actinomycetota</taxon>
        <taxon>Actinomycetes</taxon>
        <taxon>Motilibacterales</taxon>
        <taxon>Motilibacteraceae</taxon>
        <taxon>Motilibacter</taxon>
    </lineage>
</organism>
<dbReference type="InterPro" id="IPR017475">
    <property type="entry name" value="EPS_sugar_tfrase"/>
</dbReference>
<dbReference type="GO" id="GO:0016780">
    <property type="term" value="F:phosphotransferase activity, for other substituted phosphate groups"/>
    <property type="evidence" value="ECO:0007669"/>
    <property type="project" value="TreeGrafter"/>
</dbReference>
<evidence type="ECO:0000256" key="3">
    <source>
        <dbReference type="ARBA" id="ARBA00022679"/>
    </source>
</evidence>
<dbReference type="AlphaFoldDB" id="A0A420XL93"/>
<name>A0A420XL93_9ACTN</name>
<feature type="domain" description="Bacterial sugar transferase" evidence="8">
    <location>
        <begin position="312"/>
        <end position="499"/>
    </location>
</feature>
<comment type="subcellular location">
    <subcellularLocation>
        <location evidence="1">Membrane</location>
        <topology evidence="1">Multi-pass membrane protein</topology>
    </subcellularLocation>
</comment>
<evidence type="ECO:0000256" key="5">
    <source>
        <dbReference type="ARBA" id="ARBA00022989"/>
    </source>
</evidence>
<feature type="transmembrane region" description="Helical" evidence="7">
    <location>
        <begin position="132"/>
        <end position="150"/>
    </location>
</feature>
<dbReference type="RefSeq" id="WP_121194967.1">
    <property type="nucleotide sequence ID" value="NZ_RBWV01000016.1"/>
</dbReference>
<evidence type="ECO:0000256" key="7">
    <source>
        <dbReference type="SAM" id="Phobius"/>
    </source>
</evidence>
<dbReference type="InterPro" id="IPR003362">
    <property type="entry name" value="Bact_transf"/>
</dbReference>
<dbReference type="EMBL" id="RBWV01000016">
    <property type="protein sequence ID" value="RKS68607.1"/>
    <property type="molecule type" value="Genomic_DNA"/>
</dbReference>
<evidence type="ECO:0000256" key="2">
    <source>
        <dbReference type="ARBA" id="ARBA00006464"/>
    </source>
</evidence>
<reference evidence="9 10" key="1">
    <citation type="submission" date="2018-10" db="EMBL/GenBank/DDBJ databases">
        <title>Genomic Encyclopedia of Archaeal and Bacterial Type Strains, Phase II (KMG-II): from individual species to whole genera.</title>
        <authorList>
            <person name="Goeker M."/>
        </authorList>
    </citation>
    <scope>NUCLEOTIDE SEQUENCE [LARGE SCALE GENOMIC DNA]</scope>
    <source>
        <strain evidence="9 10">RP-AC37</strain>
    </source>
</reference>
<comment type="similarity">
    <text evidence="2">Belongs to the bacterial sugar transferase family.</text>
</comment>
<keyword evidence="5 7" id="KW-1133">Transmembrane helix</keyword>
<dbReference type="NCBIfam" id="TIGR03025">
    <property type="entry name" value="EPS_sugtrans"/>
    <property type="match status" value="1"/>
</dbReference>
<evidence type="ECO:0000256" key="6">
    <source>
        <dbReference type="ARBA" id="ARBA00023136"/>
    </source>
</evidence>
<proteinExistence type="inferred from homology"/>
<gene>
    <name evidence="9" type="ORF">CLV35_3738</name>
</gene>
<keyword evidence="6 7" id="KW-0472">Membrane</keyword>
<keyword evidence="10" id="KW-1185">Reference proteome</keyword>
<dbReference type="PANTHER" id="PTHR30576:SF10">
    <property type="entry name" value="SLL5057 PROTEIN"/>
    <property type="match status" value="1"/>
</dbReference>
<keyword evidence="3 9" id="KW-0808">Transferase</keyword>
<accession>A0A420XL93</accession>
<feature type="transmembrane region" description="Helical" evidence="7">
    <location>
        <begin position="70"/>
        <end position="91"/>
    </location>
</feature>
<feature type="transmembrane region" description="Helical" evidence="7">
    <location>
        <begin position="38"/>
        <end position="58"/>
    </location>
</feature>
<dbReference type="InParanoid" id="A0A420XL93"/>
<evidence type="ECO:0000256" key="1">
    <source>
        <dbReference type="ARBA" id="ARBA00004141"/>
    </source>
</evidence>
<dbReference type="GO" id="GO:0016020">
    <property type="term" value="C:membrane"/>
    <property type="evidence" value="ECO:0007669"/>
    <property type="project" value="UniProtKB-SubCell"/>
</dbReference>
<evidence type="ECO:0000313" key="10">
    <source>
        <dbReference type="Proteomes" id="UP000281955"/>
    </source>
</evidence>
<dbReference type="Proteomes" id="UP000281955">
    <property type="component" value="Unassembled WGS sequence"/>
</dbReference>
<comment type="caution">
    <text evidence="9">The sequence shown here is derived from an EMBL/GenBank/DDBJ whole genome shotgun (WGS) entry which is preliminary data.</text>
</comment>
<dbReference type="Pfam" id="PF02397">
    <property type="entry name" value="Bac_transf"/>
    <property type="match status" value="1"/>
</dbReference>
<evidence type="ECO:0000313" key="9">
    <source>
        <dbReference type="EMBL" id="RKS68607.1"/>
    </source>
</evidence>